<organism evidence="4 5">
    <name type="scientific">Lentisphaera araneosa HTCC2155</name>
    <dbReference type="NCBI Taxonomy" id="313628"/>
    <lineage>
        <taxon>Bacteria</taxon>
        <taxon>Pseudomonadati</taxon>
        <taxon>Lentisphaerota</taxon>
        <taxon>Lentisphaeria</taxon>
        <taxon>Lentisphaerales</taxon>
        <taxon>Lentisphaeraceae</taxon>
        <taxon>Lentisphaera</taxon>
    </lineage>
</organism>
<dbReference type="EMBL" id="ABCK01000019">
    <property type="protein sequence ID" value="EDM26190.1"/>
    <property type="molecule type" value="Genomic_DNA"/>
</dbReference>
<sequence length="516" mass="59315">MGKKMLSRIKINQSIRLNIFVFFSILSLICTVEAKTEPYNIIWVMAEDIGQDLECYGMKGVKTPNLNRLAKEGTLYTNCFVTNSICSPSRSAMMVGASQNTFDAQHHRSNRDKPLPTPLMPMTYWLREQGYTAILGHEKVFNYGMKVDCNFKVDTFGEYDGVSKFGLFDKKLSFTSDDQPFYNHIQLKVTHRGDWWADIRDKSKAPVKLDEIELPPYMADTPEIRYDWACYLDTIEYADMEVGLLMEDLKSKGLYNNTIIIFIGDNGRCNIRGKGYLYDPGVRVPLIVWAPGLVEAGKLNDDLLSTLDITASIVDLSGSAVPDYMTGTPFIGKPVTSKKEFIHSARDIWDEVDECSRLIRDKKFAYIKNYMPQVSLDAKQAYLDLNRPAVHVMRDLKDKGKLKVNEKAFFEENKQVEELYDIERDPHQINNLANNPEYKRVLATMREREAGWKQNNVDFGLKDLNKRQPGTVKAKVVWDWLKVNKPEIISDFKRGKLMKSQQLSKKVTLEIKQQQK</sequence>
<gene>
    <name evidence="4" type="ORF">LNTAR_16623</name>
</gene>
<dbReference type="RefSeq" id="WP_007280068.1">
    <property type="nucleotide sequence ID" value="NZ_ABCK01000019.1"/>
</dbReference>
<evidence type="ECO:0000256" key="1">
    <source>
        <dbReference type="ARBA" id="ARBA00008779"/>
    </source>
</evidence>
<name>A6DQD9_9BACT</name>
<evidence type="ECO:0000256" key="2">
    <source>
        <dbReference type="ARBA" id="ARBA00022801"/>
    </source>
</evidence>
<dbReference type="Proteomes" id="UP000004947">
    <property type="component" value="Unassembled WGS sequence"/>
</dbReference>
<dbReference type="InterPro" id="IPR000917">
    <property type="entry name" value="Sulfatase_N"/>
</dbReference>
<dbReference type="Gene3D" id="3.40.720.10">
    <property type="entry name" value="Alkaline Phosphatase, subunit A"/>
    <property type="match status" value="1"/>
</dbReference>
<dbReference type="SUPFAM" id="SSF53649">
    <property type="entry name" value="Alkaline phosphatase-like"/>
    <property type="match status" value="1"/>
</dbReference>
<dbReference type="InterPro" id="IPR050738">
    <property type="entry name" value="Sulfatase"/>
</dbReference>
<dbReference type="eggNOG" id="COG3119">
    <property type="taxonomic scope" value="Bacteria"/>
</dbReference>
<feature type="domain" description="Sulfatase N-terminal" evidence="3">
    <location>
        <begin position="40"/>
        <end position="318"/>
    </location>
</feature>
<dbReference type="STRING" id="313628.LNTAR_16623"/>
<dbReference type="PANTHER" id="PTHR42693:SF53">
    <property type="entry name" value="ENDO-4-O-SULFATASE"/>
    <property type="match status" value="1"/>
</dbReference>
<evidence type="ECO:0000259" key="3">
    <source>
        <dbReference type="Pfam" id="PF00884"/>
    </source>
</evidence>
<proteinExistence type="inferred from homology"/>
<accession>A6DQD9</accession>
<dbReference type="PANTHER" id="PTHR42693">
    <property type="entry name" value="ARYLSULFATASE FAMILY MEMBER"/>
    <property type="match status" value="1"/>
</dbReference>
<keyword evidence="2" id="KW-0378">Hydrolase</keyword>
<dbReference type="CDD" id="cd16027">
    <property type="entry name" value="SGSH"/>
    <property type="match status" value="1"/>
</dbReference>
<dbReference type="AlphaFoldDB" id="A6DQD9"/>
<dbReference type="Pfam" id="PF00884">
    <property type="entry name" value="Sulfatase"/>
    <property type="match status" value="1"/>
</dbReference>
<evidence type="ECO:0000313" key="5">
    <source>
        <dbReference type="Proteomes" id="UP000004947"/>
    </source>
</evidence>
<dbReference type="InterPro" id="IPR017850">
    <property type="entry name" value="Alkaline_phosphatase_core_sf"/>
</dbReference>
<keyword evidence="5" id="KW-1185">Reference proteome</keyword>
<comment type="caution">
    <text evidence="4">The sequence shown here is derived from an EMBL/GenBank/DDBJ whole genome shotgun (WGS) entry which is preliminary data.</text>
</comment>
<protein>
    <submittedName>
        <fullName evidence="4">Probable sulfatase atsG</fullName>
    </submittedName>
</protein>
<evidence type="ECO:0000313" key="4">
    <source>
        <dbReference type="EMBL" id="EDM26190.1"/>
    </source>
</evidence>
<dbReference type="GO" id="GO:0004065">
    <property type="term" value="F:arylsulfatase activity"/>
    <property type="evidence" value="ECO:0007669"/>
    <property type="project" value="TreeGrafter"/>
</dbReference>
<comment type="similarity">
    <text evidence="1">Belongs to the sulfatase family.</text>
</comment>
<dbReference type="OrthoDB" id="9763613at2"/>
<reference evidence="4 5" key="1">
    <citation type="journal article" date="2010" name="J. Bacteriol.">
        <title>Genome sequence of Lentisphaera araneosa HTCC2155T, the type species of the order Lentisphaerales in the phylum Lentisphaerae.</title>
        <authorList>
            <person name="Thrash J.C."/>
            <person name="Cho J.C."/>
            <person name="Vergin K.L."/>
            <person name="Morris R.M."/>
            <person name="Giovannoni S.J."/>
        </authorList>
    </citation>
    <scope>NUCLEOTIDE SEQUENCE [LARGE SCALE GENOMIC DNA]</scope>
    <source>
        <strain evidence="4 5">HTCC2155</strain>
    </source>
</reference>